<accession>A0A640WJQ8</accession>
<dbReference type="Proteomes" id="UP000466024">
    <property type="component" value="Unassembled WGS sequence"/>
</dbReference>
<feature type="transmembrane region" description="Helical" evidence="1">
    <location>
        <begin position="741"/>
        <end position="761"/>
    </location>
</feature>
<keyword evidence="1" id="KW-0812">Transmembrane</keyword>
<organism evidence="3 4">
    <name type="scientific">Salinicola corii</name>
    <dbReference type="NCBI Taxonomy" id="2606937"/>
    <lineage>
        <taxon>Bacteria</taxon>
        <taxon>Pseudomonadati</taxon>
        <taxon>Pseudomonadota</taxon>
        <taxon>Gammaproteobacteria</taxon>
        <taxon>Oceanospirillales</taxon>
        <taxon>Halomonadaceae</taxon>
        <taxon>Salinicola</taxon>
    </lineage>
</organism>
<sequence>MTEYIDPSLITSAVERNVAIGAQGEGCNFCGRVGLPILPVRYAVIDTHQSEWSAGLPLTMARYAQTNFPPIDQARYVLRLMREGYLYLYDEARQRWQAWMITSDSRLCEFPPRGRPPSAEEDDHVESPCSVPANNLSALLLTIPDAQRAQTVYVAYSDHLWTSRMLDDMASNQEGVRDRAMQSFDVASWLASQSSESATSPEDVATFVPEFGNMSLRQLCEGDCFPYLGSSARQLLDAEQLAERMNWIVRNTPALVGKGAMLAIEDPIGITASLNQFRNNAKQRLDGYAFSEEVRTKKITSEMIIGVKSAIMKAARDRANATIERVENGPLVDLNLEQAQDFENLAPKEQEERWSRMPQWQRERISDARKRLAEIRMAQARNAPEFRRTAISQSWEKYQERYDEDARQAFETSYGARIDEGKQEINARGDCHLSWLTSDSIVNALKSYDTESLPDGRAYEMAVASMVTGTSLTARGSEVLAQLLERPLTQDNSFYWRALFLNQKSCMEAVWDYVASSADWGSKLYGPLSQLLSRDGESGSRLENLIADAVRVIGEKLSQLDLEHVARNQLARAWQSVGWARFDIRVSLTYFDMDANRLDRLYDDFLWRGELSISDMRGENRRLSPSLDELSQQEQRIWAMVPQDLAPQQRQQALLGHDEAGELINRRMNLAMAPSSGGALFLVGLELINSWKALTALNGRELAKSGSNLVASSAALTSALAGAVKELLGSLPKESAIYRNLTWTNGIGGAVASWIGAYWMFSEMFDARERHDGLAFLYAASGITSFVSGVASLMASAQAAGRIASTGVSIGRLVIFSRFGWAAVAGWVGWVAIGLAVVSLYLVPDELEKWLGSCVYGKGESHYDGLQETLDAYQDLVK</sequence>
<keyword evidence="1" id="KW-1133">Transmembrane helix</keyword>
<feature type="domain" description="Toxin VasX N-terminal region" evidence="2">
    <location>
        <begin position="27"/>
        <end position="190"/>
    </location>
</feature>
<dbReference type="NCBIfam" id="NF041559">
    <property type="entry name" value="BTH_I2691_fam"/>
    <property type="match status" value="1"/>
</dbReference>
<dbReference type="InterPro" id="IPR048126">
    <property type="entry name" value="Toxin_VasX"/>
</dbReference>
<dbReference type="CDD" id="cd20707">
    <property type="entry name" value="MIX_III"/>
    <property type="match status" value="1"/>
</dbReference>
<comment type="caution">
    <text evidence="3">The sequence shown here is derived from an EMBL/GenBank/DDBJ whole genome shotgun (WGS) entry which is preliminary data.</text>
</comment>
<name>A0A640WJQ8_9GAMM</name>
<dbReference type="EMBL" id="VTPX01000001">
    <property type="protein sequence ID" value="KAA0020834.1"/>
    <property type="molecule type" value="Genomic_DNA"/>
</dbReference>
<feature type="transmembrane region" description="Helical" evidence="1">
    <location>
        <begin position="773"/>
        <end position="799"/>
    </location>
</feature>
<gene>
    <name evidence="3" type="ORF">F0A16_03370</name>
</gene>
<evidence type="ECO:0000259" key="2">
    <source>
        <dbReference type="Pfam" id="PF20249"/>
    </source>
</evidence>
<evidence type="ECO:0000313" key="4">
    <source>
        <dbReference type="Proteomes" id="UP000466024"/>
    </source>
</evidence>
<proteinExistence type="predicted"/>
<protein>
    <recommendedName>
        <fullName evidence="2">Toxin VasX N-terminal region domain-containing protein</fullName>
    </recommendedName>
</protein>
<dbReference type="AlphaFoldDB" id="A0A640WJQ8"/>
<evidence type="ECO:0000313" key="3">
    <source>
        <dbReference type="EMBL" id="KAA0020834.1"/>
    </source>
</evidence>
<keyword evidence="1" id="KW-0472">Membrane</keyword>
<reference evidence="3 4" key="1">
    <citation type="submission" date="2019-08" db="EMBL/GenBank/DDBJ databases">
        <title>Bioinformatics analysis of the strain L3 and L5.</title>
        <authorList>
            <person name="Li X."/>
        </authorList>
    </citation>
    <scope>NUCLEOTIDE SEQUENCE [LARGE SCALE GENOMIC DNA]</scope>
    <source>
        <strain evidence="3 4">L3</strain>
    </source>
</reference>
<keyword evidence="4" id="KW-1185">Reference proteome</keyword>
<feature type="transmembrane region" description="Helical" evidence="1">
    <location>
        <begin position="819"/>
        <end position="843"/>
    </location>
</feature>
<dbReference type="InterPro" id="IPR046864">
    <property type="entry name" value="VasX_N"/>
</dbReference>
<dbReference type="Pfam" id="PF20249">
    <property type="entry name" value="VasX_N"/>
    <property type="match status" value="1"/>
</dbReference>
<dbReference type="RefSeq" id="WP_149433953.1">
    <property type="nucleotide sequence ID" value="NZ_VTPX01000001.1"/>
</dbReference>
<evidence type="ECO:0000256" key="1">
    <source>
        <dbReference type="SAM" id="Phobius"/>
    </source>
</evidence>